<reference evidence="3" key="2">
    <citation type="submission" date="2015-01" db="EMBL/GenBank/DDBJ databases">
        <title>Evolutionary Origins and Diversification of the Mycorrhizal Mutualists.</title>
        <authorList>
            <consortium name="DOE Joint Genome Institute"/>
            <consortium name="Mycorrhizal Genomics Consortium"/>
            <person name="Kohler A."/>
            <person name="Kuo A."/>
            <person name="Nagy L.G."/>
            <person name="Floudas D."/>
            <person name="Copeland A."/>
            <person name="Barry K.W."/>
            <person name="Cichocki N."/>
            <person name="Veneault-Fourrey C."/>
            <person name="LaButti K."/>
            <person name="Lindquist E.A."/>
            <person name="Lipzen A."/>
            <person name="Lundell T."/>
            <person name="Morin E."/>
            <person name="Murat C."/>
            <person name="Riley R."/>
            <person name="Ohm R."/>
            <person name="Sun H."/>
            <person name="Tunlid A."/>
            <person name="Henrissat B."/>
            <person name="Grigoriev I.V."/>
            <person name="Hibbett D.S."/>
            <person name="Martin F."/>
        </authorList>
    </citation>
    <scope>NUCLEOTIDE SEQUENCE [LARGE SCALE GENOMIC DNA]</scope>
    <source>
        <strain evidence="3">Marx 270</strain>
    </source>
</reference>
<name>A0A0C3N5R3_PISTI</name>
<organism evidence="2 3">
    <name type="scientific">Pisolithus tinctorius Marx 270</name>
    <dbReference type="NCBI Taxonomy" id="870435"/>
    <lineage>
        <taxon>Eukaryota</taxon>
        <taxon>Fungi</taxon>
        <taxon>Dikarya</taxon>
        <taxon>Basidiomycota</taxon>
        <taxon>Agaricomycotina</taxon>
        <taxon>Agaricomycetes</taxon>
        <taxon>Agaricomycetidae</taxon>
        <taxon>Boletales</taxon>
        <taxon>Sclerodermatineae</taxon>
        <taxon>Pisolithaceae</taxon>
        <taxon>Pisolithus</taxon>
    </lineage>
</organism>
<dbReference type="Proteomes" id="UP000054217">
    <property type="component" value="Unassembled WGS sequence"/>
</dbReference>
<evidence type="ECO:0000256" key="1">
    <source>
        <dbReference type="SAM" id="Phobius"/>
    </source>
</evidence>
<dbReference type="InParanoid" id="A0A0C3N5R3"/>
<evidence type="ECO:0000313" key="2">
    <source>
        <dbReference type="EMBL" id="KIN96404.1"/>
    </source>
</evidence>
<reference evidence="2 3" key="1">
    <citation type="submission" date="2014-04" db="EMBL/GenBank/DDBJ databases">
        <authorList>
            <consortium name="DOE Joint Genome Institute"/>
            <person name="Kuo A."/>
            <person name="Kohler A."/>
            <person name="Costa M.D."/>
            <person name="Nagy L.G."/>
            <person name="Floudas D."/>
            <person name="Copeland A."/>
            <person name="Barry K.W."/>
            <person name="Cichocki N."/>
            <person name="Veneault-Fourrey C."/>
            <person name="LaButti K."/>
            <person name="Lindquist E.A."/>
            <person name="Lipzen A."/>
            <person name="Lundell T."/>
            <person name="Morin E."/>
            <person name="Murat C."/>
            <person name="Sun H."/>
            <person name="Tunlid A."/>
            <person name="Henrissat B."/>
            <person name="Grigoriev I.V."/>
            <person name="Hibbett D.S."/>
            <person name="Martin F."/>
            <person name="Nordberg H.P."/>
            <person name="Cantor M.N."/>
            <person name="Hua S.X."/>
        </authorList>
    </citation>
    <scope>NUCLEOTIDE SEQUENCE [LARGE SCALE GENOMIC DNA]</scope>
    <source>
        <strain evidence="2 3">Marx 270</strain>
    </source>
</reference>
<proteinExistence type="predicted"/>
<evidence type="ECO:0000313" key="3">
    <source>
        <dbReference type="Proteomes" id="UP000054217"/>
    </source>
</evidence>
<dbReference type="HOGENOM" id="CLU_2672049_0_0_1"/>
<keyword evidence="1" id="KW-0472">Membrane</keyword>
<accession>A0A0C3N5R3</accession>
<protein>
    <submittedName>
        <fullName evidence="2">Uncharacterized protein</fullName>
    </submittedName>
</protein>
<keyword evidence="1" id="KW-0812">Transmembrane</keyword>
<keyword evidence="3" id="KW-1185">Reference proteome</keyword>
<sequence length="75" mass="7703">MCGACPQDVNLASGLGNHKVRIRITTKSISGGIAVLWLILITLAMSDNPSGATIPDVDRVAGDSCSATSSEPKGY</sequence>
<gene>
    <name evidence="2" type="ORF">M404DRAFT_1006793</name>
</gene>
<feature type="transmembrane region" description="Helical" evidence="1">
    <location>
        <begin position="28"/>
        <end position="46"/>
    </location>
</feature>
<dbReference type="AlphaFoldDB" id="A0A0C3N5R3"/>
<keyword evidence="1" id="KW-1133">Transmembrane helix</keyword>
<dbReference type="EMBL" id="KN832047">
    <property type="protein sequence ID" value="KIN96404.1"/>
    <property type="molecule type" value="Genomic_DNA"/>
</dbReference>